<dbReference type="InParanoid" id="A0A067QJT3"/>
<sequence length="153" mass="17096">MMLPDLLVVPGKTLGEYLLCYIILAVDTILLNNLILQGASGIVLTPESEDIFETVESQIRSVVDRVGQGDEFDKRVRQAQEDKFEELTIPVNVPPEFADSKPLTALVASETEDEEEVPTRGFLKRQAQIIVDAKSRHKQFPMATRGKKTLTLK</sequence>
<gene>
    <name evidence="1" type="ORF">L798_01069</name>
</gene>
<dbReference type="STRING" id="136037.A0A067QJT3"/>
<dbReference type="AlphaFoldDB" id="A0A067QJT3"/>
<proteinExistence type="predicted"/>
<keyword evidence="2" id="KW-1185">Reference proteome</keyword>
<name>A0A067QJT3_ZOONE</name>
<accession>A0A067QJT3</accession>
<reference evidence="1 2" key="1">
    <citation type="journal article" date="2014" name="Nat. Commun.">
        <title>Molecular traces of alternative social organization in a termite genome.</title>
        <authorList>
            <person name="Terrapon N."/>
            <person name="Li C."/>
            <person name="Robertson H.M."/>
            <person name="Ji L."/>
            <person name="Meng X."/>
            <person name="Booth W."/>
            <person name="Chen Z."/>
            <person name="Childers C.P."/>
            <person name="Glastad K.M."/>
            <person name="Gokhale K."/>
            <person name="Gowin J."/>
            <person name="Gronenberg W."/>
            <person name="Hermansen R.A."/>
            <person name="Hu H."/>
            <person name="Hunt B.G."/>
            <person name="Huylmans A.K."/>
            <person name="Khalil S.M."/>
            <person name="Mitchell R.D."/>
            <person name="Munoz-Torres M.C."/>
            <person name="Mustard J.A."/>
            <person name="Pan H."/>
            <person name="Reese J.T."/>
            <person name="Scharf M.E."/>
            <person name="Sun F."/>
            <person name="Vogel H."/>
            <person name="Xiao J."/>
            <person name="Yang W."/>
            <person name="Yang Z."/>
            <person name="Yang Z."/>
            <person name="Zhou J."/>
            <person name="Zhu J."/>
            <person name="Brent C.S."/>
            <person name="Elsik C.G."/>
            <person name="Goodisman M.A."/>
            <person name="Liberles D.A."/>
            <person name="Roe R.M."/>
            <person name="Vargo E.L."/>
            <person name="Vilcinskas A."/>
            <person name="Wang J."/>
            <person name="Bornberg-Bauer E."/>
            <person name="Korb J."/>
            <person name="Zhang G."/>
            <person name="Liebig J."/>
        </authorList>
    </citation>
    <scope>NUCLEOTIDE SEQUENCE [LARGE SCALE GENOMIC DNA]</scope>
    <source>
        <tissue evidence="1">Whole organism</tissue>
    </source>
</reference>
<evidence type="ECO:0000313" key="1">
    <source>
        <dbReference type="EMBL" id="KDR09112.1"/>
    </source>
</evidence>
<dbReference type="Proteomes" id="UP000027135">
    <property type="component" value="Unassembled WGS sequence"/>
</dbReference>
<evidence type="ECO:0000313" key="2">
    <source>
        <dbReference type="Proteomes" id="UP000027135"/>
    </source>
</evidence>
<dbReference type="EMBL" id="KK853274">
    <property type="protein sequence ID" value="KDR09112.1"/>
    <property type="molecule type" value="Genomic_DNA"/>
</dbReference>
<protein>
    <submittedName>
        <fullName evidence="1">Uncharacterized protein</fullName>
    </submittedName>
</protein>
<organism evidence="1 2">
    <name type="scientific">Zootermopsis nevadensis</name>
    <name type="common">Dampwood termite</name>
    <dbReference type="NCBI Taxonomy" id="136037"/>
    <lineage>
        <taxon>Eukaryota</taxon>
        <taxon>Metazoa</taxon>
        <taxon>Ecdysozoa</taxon>
        <taxon>Arthropoda</taxon>
        <taxon>Hexapoda</taxon>
        <taxon>Insecta</taxon>
        <taxon>Pterygota</taxon>
        <taxon>Neoptera</taxon>
        <taxon>Polyneoptera</taxon>
        <taxon>Dictyoptera</taxon>
        <taxon>Blattodea</taxon>
        <taxon>Blattoidea</taxon>
        <taxon>Termitoidae</taxon>
        <taxon>Termopsidae</taxon>
        <taxon>Zootermopsis</taxon>
    </lineage>
</organism>